<dbReference type="Proteomes" id="UP000724874">
    <property type="component" value="Unassembled WGS sequence"/>
</dbReference>
<dbReference type="InterPro" id="IPR048591">
    <property type="entry name" value="WDHD1/CFT4_hel"/>
</dbReference>
<evidence type="ECO:0000259" key="7">
    <source>
        <dbReference type="Pfam" id="PF12341"/>
    </source>
</evidence>
<dbReference type="SUPFAM" id="SSF50978">
    <property type="entry name" value="WD40 repeat-like"/>
    <property type="match status" value="1"/>
</dbReference>
<keyword evidence="4" id="KW-0539">Nucleus</keyword>
<evidence type="ECO:0000256" key="6">
    <source>
        <dbReference type="SAM" id="MobiDB-lite"/>
    </source>
</evidence>
<feature type="compositionally biased region" description="Polar residues" evidence="6">
    <location>
        <begin position="1022"/>
        <end position="1039"/>
    </location>
</feature>
<feature type="region of interest" description="Disordered" evidence="6">
    <location>
        <begin position="829"/>
        <end position="1081"/>
    </location>
</feature>
<dbReference type="Pfam" id="PF24817">
    <property type="entry name" value="WD40_WDHD1_1st"/>
    <property type="match status" value="1"/>
</dbReference>
<dbReference type="SMART" id="SM00320">
    <property type="entry name" value="WD40"/>
    <property type="match status" value="5"/>
</dbReference>
<comment type="subcellular location">
    <subcellularLocation>
        <location evidence="1">Nucleus</location>
    </subcellularLocation>
</comment>
<dbReference type="PANTHER" id="PTHR19932">
    <property type="entry name" value="WD REPEAT AND HMG-BOX DNA BINDING PROTEIN"/>
    <property type="match status" value="1"/>
</dbReference>
<sequence length="1081" mass="119439">MSSKITVGTAHSKGKTSVSFSKDGLRAFTGGEDSIVRIWTVNQGTEQEPIMVADAENAVTSISTADDCWVFGSLDSEARRYSRDSEHLDTTITKIPGGIPIRCVAIDPQGRRVAVASDELYVKIINMEDVLNVLRLDGYTSGVRSASWDPSGTLLATCSSDGKIVVWNMTTEKPVIEKTIEGIIPVVKDADSLEFSYDCSVVWHTSGKYFFVASKGHEIVTISRDDWKKTSTFSDKKATGVITSLALSPNGVYLASASQSRVHVWSTQTRRVVVSEAGNMGTAITQLAFSPRENLIAWTDGDGAFTRWLKPIPETFPDPVKSSISTNGSATVQIKPKTGLDLFADETKDLVNGGDDTGDVDLDDDMADIDDGWIVDDMDGALNVPPPLERSGKDGFIKEMVSITQAQPPFQPGSTPMESRKRFLAYNMIGVIEITDQDTHNIVNVDFFDRSLRKGYHFTDHFKYNLGYLGERGAVFACLPEAEHPAEVLFKPYGTWKTNDWTYTLPKIGVKCLGIATGALPLTSKNAADIELQGYGHVVIATTENDLTFLSGTGRERRIMALPGDFVTMVASAEWAFVVHRAGSTTIDGSQNLSFTMINFEDFSVRQRDVLPVPKGHTLKWIGLTDQGAPAMFDSTGCVHILTKYRIPHHASWARVMDTNLLERRQGKDESYWPVGITESNFMCLILKGRQEYPSFPRPLIQELPMRIPFRHGSTQEEAIERETLQVQIALDSLDDVVLYTSDITSREKALDKELIQLIQVACKGGNTARAIELTKFLHNSASIDGARKIAEFYHLTGLKEKMGIIMAEQEEAGDRYAAARDKRRTWLKSDPPLRQLAEHAPPPSRVDPLGDFRPPPAIERPGMARVTTPRIETTRYTSVAPSTQTQTQTPERTTWDSVAVDSPPSSDAKRKRAEIEDSFPASDVLMPPPKQKYNPFARKTNQESNKNPFARKMDSGKSIQKSESFFDKVDAAESEPASKKRPSAAPAKIKKDGSKQTTLFGMMPKADKVSRPKKNVASKEGTPSESIQETQETQTDSQMPEVAMAEVETQELEDTQLTIVSDDNDWEETQLVDPVEASES</sequence>
<evidence type="ECO:0000259" key="9">
    <source>
        <dbReference type="Pfam" id="PF24817"/>
    </source>
</evidence>
<evidence type="ECO:0000259" key="8">
    <source>
        <dbReference type="Pfam" id="PF20946"/>
    </source>
</evidence>
<organism evidence="10 11">
    <name type="scientific">Gymnopilus junonius</name>
    <name type="common">Spectacular rustgill mushroom</name>
    <name type="synonym">Gymnopilus spectabilis subsp. junonius</name>
    <dbReference type="NCBI Taxonomy" id="109634"/>
    <lineage>
        <taxon>Eukaryota</taxon>
        <taxon>Fungi</taxon>
        <taxon>Dikarya</taxon>
        <taxon>Basidiomycota</taxon>
        <taxon>Agaricomycotina</taxon>
        <taxon>Agaricomycetes</taxon>
        <taxon>Agaricomycetidae</taxon>
        <taxon>Agaricales</taxon>
        <taxon>Agaricineae</taxon>
        <taxon>Hymenogastraceae</taxon>
        <taxon>Gymnopilus</taxon>
    </lineage>
</organism>
<comment type="caution">
    <text evidence="10">The sequence shown here is derived from an EMBL/GenBank/DDBJ whole genome shotgun (WGS) entry which is preliminary data.</text>
</comment>
<dbReference type="InterPro" id="IPR057646">
    <property type="entry name" value="WD40_WDHD1_1st"/>
</dbReference>
<dbReference type="InterPro" id="IPR015943">
    <property type="entry name" value="WD40/YVTN_repeat-like_dom_sf"/>
</dbReference>
<keyword evidence="2 5" id="KW-0853">WD repeat</keyword>
<feature type="compositionally biased region" description="Acidic residues" evidence="6">
    <location>
        <begin position="1063"/>
        <end position="1081"/>
    </location>
</feature>
<feature type="domain" description="WDHD1/CFT4 helical bundle" evidence="8">
    <location>
        <begin position="716"/>
        <end position="810"/>
    </location>
</feature>
<keyword evidence="11" id="KW-1185">Reference proteome</keyword>
<feature type="repeat" description="WD" evidence="5">
    <location>
        <begin position="8"/>
        <end position="49"/>
    </location>
</feature>
<dbReference type="OrthoDB" id="427368at2759"/>
<feature type="repeat" description="WD" evidence="5">
    <location>
        <begin position="136"/>
        <end position="177"/>
    </location>
</feature>
<dbReference type="PROSITE" id="PS50294">
    <property type="entry name" value="WD_REPEATS_REGION"/>
    <property type="match status" value="2"/>
</dbReference>
<dbReference type="Pfam" id="PF12341">
    <property type="entry name" value="Mcl1_mid"/>
    <property type="match status" value="1"/>
</dbReference>
<dbReference type="Pfam" id="PF20946">
    <property type="entry name" value="Ctf4_C"/>
    <property type="match status" value="1"/>
</dbReference>
<dbReference type="PROSITE" id="PS50082">
    <property type="entry name" value="WD_REPEATS_2"/>
    <property type="match status" value="2"/>
</dbReference>
<gene>
    <name evidence="10" type="ORF">CPB84DRAFT_1728749</name>
</gene>
<evidence type="ECO:0008006" key="12">
    <source>
        <dbReference type="Google" id="ProtNLM"/>
    </source>
</evidence>
<feature type="domain" description="WDHD1 first WD40" evidence="9">
    <location>
        <begin position="9"/>
        <end position="305"/>
    </location>
</feature>
<dbReference type="GO" id="GO:0003682">
    <property type="term" value="F:chromatin binding"/>
    <property type="evidence" value="ECO:0007669"/>
    <property type="project" value="TreeGrafter"/>
</dbReference>
<dbReference type="InterPro" id="IPR022100">
    <property type="entry name" value="WDHD1/CFT4_beta-prop_2nd"/>
</dbReference>
<dbReference type="GO" id="GO:0000278">
    <property type="term" value="P:mitotic cell cycle"/>
    <property type="evidence" value="ECO:0007669"/>
    <property type="project" value="TreeGrafter"/>
</dbReference>
<evidence type="ECO:0000256" key="4">
    <source>
        <dbReference type="ARBA" id="ARBA00023242"/>
    </source>
</evidence>
<evidence type="ECO:0000256" key="2">
    <source>
        <dbReference type="ARBA" id="ARBA00022574"/>
    </source>
</evidence>
<evidence type="ECO:0000313" key="10">
    <source>
        <dbReference type="EMBL" id="KAF8902940.1"/>
    </source>
</evidence>
<evidence type="ECO:0000313" key="11">
    <source>
        <dbReference type="Proteomes" id="UP000724874"/>
    </source>
</evidence>
<dbReference type="PROSITE" id="PS00678">
    <property type="entry name" value="WD_REPEATS_1"/>
    <property type="match status" value="1"/>
</dbReference>
<dbReference type="Gene3D" id="2.130.10.10">
    <property type="entry name" value="YVTN repeat-like/Quinoprotein amine dehydrogenase"/>
    <property type="match status" value="2"/>
</dbReference>
<reference evidence="10" key="1">
    <citation type="submission" date="2020-11" db="EMBL/GenBank/DDBJ databases">
        <authorList>
            <consortium name="DOE Joint Genome Institute"/>
            <person name="Ahrendt S."/>
            <person name="Riley R."/>
            <person name="Andreopoulos W."/>
            <person name="LaButti K."/>
            <person name="Pangilinan J."/>
            <person name="Ruiz-duenas F.J."/>
            <person name="Barrasa J.M."/>
            <person name="Sanchez-Garcia M."/>
            <person name="Camarero S."/>
            <person name="Miyauchi S."/>
            <person name="Serrano A."/>
            <person name="Linde D."/>
            <person name="Babiker R."/>
            <person name="Drula E."/>
            <person name="Ayuso-Fernandez I."/>
            <person name="Pacheco R."/>
            <person name="Padilla G."/>
            <person name="Ferreira P."/>
            <person name="Barriuso J."/>
            <person name="Kellner H."/>
            <person name="Castanera R."/>
            <person name="Alfaro M."/>
            <person name="Ramirez L."/>
            <person name="Pisabarro A.G."/>
            <person name="Kuo A."/>
            <person name="Tritt A."/>
            <person name="Lipzen A."/>
            <person name="He G."/>
            <person name="Yan M."/>
            <person name="Ng V."/>
            <person name="Cullen D."/>
            <person name="Martin F."/>
            <person name="Rosso M.-N."/>
            <person name="Henrissat B."/>
            <person name="Hibbett D."/>
            <person name="Martinez A.T."/>
            <person name="Grigoriev I.V."/>
        </authorList>
    </citation>
    <scope>NUCLEOTIDE SEQUENCE</scope>
    <source>
        <strain evidence="10">AH 44721</strain>
    </source>
</reference>
<feature type="domain" description="WDHD1/CFT4 second beta-propeller" evidence="7">
    <location>
        <begin position="409"/>
        <end position="709"/>
    </location>
</feature>
<dbReference type="GO" id="GO:0006281">
    <property type="term" value="P:DNA repair"/>
    <property type="evidence" value="ECO:0007669"/>
    <property type="project" value="TreeGrafter"/>
</dbReference>
<accession>A0A9P5NT84</accession>
<dbReference type="InterPro" id="IPR001680">
    <property type="entry name" value="WD40_rpt"/>
</dbReference>
<dbReference type="PANTHER" id="PTHR19932:SF10">
    <property type="entry name" value="WD REPEAT AND HMG-BOX DNA-BINDING PROTEIN 1"/>
    <property type="match status" value="1"/>
</dbReference>
<evidence type="ECO:0000256" key="5">
    <source>
        <dbReference type="PROSITE-ProRule" id="PRU00221"/>
    </source>
</evidence>
<dbReference type="AlphaFoldDB" id="A0A9P5NT84"/>
<protein>
    <recommendedName>
        <fullName evidence="12">Minichromosome loss protein Mcl1 middle region domain-containing protein</fullName>
    </recommendedName>
</protein>
<proteinExistence type="predicted"/>
<feature type="compositionally biased region" description="Polar residues" evidence="6">
    <location>
        <begin position="871"/>
        <end position="883"/>
    </location>
</feature>
<keyword evidence="3" id="KW-0677">Repeat</keyword>
<dbReference type="GO" id="GO:0006261">
    <property type="term" value="P:DNA-templated DNA replication"/>
    <property type="evidence" value="ECO:0007669"/>
    <property type="project" value="TreeGrafter"/>
</dbReference>
<dbReference type="InterPro" id="IPR019775">
    <property type="entry name" value="WD40_repeat_CS"/>
</dbReference>
<name>A0A9P5NT84_GYMJU</name>
<dbReference type="GO" id="GO:0043596">
    <property type="term" value="C:nuclear replication fork"/>
    <property type="evidence" value="ECO:0007669"/>
    <property type="project" value="TreeGrafter"/>
</dbReference>
<evidence type="ECO:0000256" key="3">
    <source>
        <dbReference type="ARBA" id="ARBA00022737"/>
    </source>
</evidence>
<feature type="compositionally biased region" description="Low complexity" evidence="6">
    <location>
        <begin position="884"/>
        <end position="907"/>
    </location>
</feature>
<dbReference type="EMBL" id="JADNYJ010000033">
    <property type="protein sequence ID" value="KAF8902940.1"/>
    <property type="molecule type" value="Genomic_DNA"/>
</dbReference>
<dbReference type="InterPro" id="IPR036322">
    <property type="entry name" value="WD40_repeat_dom_sf"/>
</dbReference>
<evidence type="ECO:0000256" key="1">
    <source>
        <dbReference type="ARBA" id="ARBA00004123"/>
    </source>
</evidence>